<keyword evidence="3" id="KW-1003">Cell membrane</keyword>
<evidence type="ECO:0000256" key="6">
    <source>
        <dbReference type="ARBA" id="ARBA00023136"/>
    </source>
</evidence>
<evidence type="ECO:0000256" key="5">
    <source>
        <dbReference type="ARBA" id="ARBA00022989"/>
    </source>
</evidence>
<keyword evidence="6 7" id="KW-0472">Membrane</keyword>
<evidence type="ECO:0000313" key="8">
    <source>
        <dbReference type="EMBL" id="MFD2840320.1"/>
    </source>
</evidence>
<dbReference type="RefSeq" id="WP_377466144.1">
    <property type="nucleotide sequence ID" value="NZ_JBHUOP010000003.1"/>
</dbReference>
<keyword evidence="9" id="KW-1185">Reference proteome</keyword>
<organism evidence="8 9">
    <name type="scientific">Populibacterium corticicola</name>
    <dbReference type="NCBI Taxonomy" id="1812826"/>
    <lineage>
        <taxon>Bacteria</taxon>
        <taxon>Bacillati</taxon>
        <taxon>Actinomycetota</taxon>
        <taxon>Actinomycetes</taxon>
        <taxon>Micrococcales</taxon>
        <taxon>Jonesiaceae</taxon>
        <taxon>Populibacterium</taxon>
    </lineage>
</organism>
<dbReference type="Proteomes" id="UP001597391">
    <property type="component" value="Unassembled WGS sequence"/>
</dbReference>
<evidence type="ECO:0000256" key="3">
    <source>
        <dbReference type="ARBA" id="ARBA00022475"/>
    </source>
</evidence>
<evidence type="ECO:0000313" key="9">
    <source>
        <dbReference type="Proteomes" id="UP001597391"/>
    </source>
</evidence>
<dbReference type="Pfam" id="PF00420">
    <property type="entry name" value="Oxidored_q2"/>
    <property type="match status" value="1"/>
</dbReference>
<keyword evidence="4 7" id="KW-0812">Transmembrane</keyword>
<comment type="similarity">
    <text evidence="2">Belongs to the CPA3 antiporters (TC 2.A.63) subunit C family.</text>
</comment>
<evidence type="ECO:0000256" key="1">
    <source>
        <dbReference type="ARBA" id="ARBA00004651"/>
    </source>
</evidence>
<protein>
    <submittedName>
        <fullName evidence="8">Na(+)/H(+) antiporter subunit C</fullName>
    </submittedName>
</protein>
<dbReference type="InterPro" id="IPR050601">
    <property type="entry name" value="CPA3_antiporter_subunitC"/>
</dbReference>
<sequence>MTTAHLPFAVFAEGTAASDPGMIDMSPSIMLIIAIGAFVAAGVYLLLERSLTRVLLGFILIGNGVNLMFMVAGGRAGGAPITGVTPESEMSDPLPQAMVLTAIVITLGLTAFVVAMAYRSWQLLGHDEVQDDLEDRRIARIAARNAPSIVGADDSDASDDDVNTEIVAADVRDETSDTSELDDPAMAAAYAAYYSERAAKEPDPDRASELATKAEWWGEVHRRQQEEGGTKND</sequence>
<reference evidence="9" key="1">
    <citation type="journal article" date="2019" name="Int. J. Syst. Evol. Microbiol.">
        <title>The Global Catalogue of Microorganisms (GCM) 10K type strain sequencing project: providing services to taxonomists for standard genome sequencing and annotation.</title>
        <authorList>
            <consortium name="The Broad Institute Genomics Platform"/>
            <consortium name="The Broad Institute Genome Sequencing Center for Infectious Disease"/>
            <person name="Wu L."/>
            <person name="Ma J."/>
        </authorList>
    </citation>
    <scope>NUCLEOTIDE SEQUENCE [LARGE SCALE GENOMIC DNA]</scope>
    <source>
        <strain evidence="9">KCTC 33576</strain>
    </source>
</reference>
<dbReference type="InterPro" id="IPR039428">
    <property type="entry name" value="NUOK/Mnh_C1-like"/>
</dbReference>
<dbReference type="EMBL" id="JBHUOP010000003">
    <property type="protein sequence ID" value="MFD2840320.1"/>
    <property type="molecule type" value="Genomic_DNA"/>
</dbReference>
<dbReference type="PANTHER" id="PTHR34583">
    <property type="entry name" value="ANTIPORTER SUBUNIT MNHC2-RELATED"/>
    <property type="match status" value="1"/>
</dbReference>
<feature type="transmembrane region" description="Helical" evidence="7">
    <location>
        <begin position="27"/>
        <end position="47"/>
    </location>
</feature>
<comment type="subcellular location">
    <subcellularLocation>
        <location evidence="1">Cell membrane</location>
        <topology evidence="1">Multi-pass membrane protein</topology>
    </subcellularLocation>
</comment>
<accession>A0ABW5XCW6</accession>
<feature type="transmembrane region" description="Helical" evidence="7">
    <location>
        <begin position="54"/>
        <end position="77"/>
    </location>
</feature>
<gene>
    <name evidence="8" type="ORF">ACFSYH_07015</name>
</gene>
<dbReference type="Gene3D" id="1.10.287.3510">
    <property type="match status" value="1"/>
</dbReference>
<dbReference type="PANTHER" id="PTHR34583:SF2">
    <property type="entry name" value="ANTIPORTER SUBUNIT MNHC2-RELATED"/>
    <property type="match status" value="1"/>
</dbReference>
<evidence type="ECO:0000256" key="4">
    <source>
        <dbReference type="ARBA" id="ARBA00022692"/>
    </source>
</evidence>
<name>A0ABW5XCW6_9MICO</name>
<evidence type="ECO:0000256" key="2">
    <source>
        <dbReference type="ARBA" id="ARBA00010388"/>
    </source>
</evidence>
<comment type="caution">
    <text evidence="8">The sequence shown here is derived from an EMBL/GenBank/DDBJ whole genome shotgun (WGS) entry which is preliminary data.</text>
</comment>
<feature type="transmembrane region" description="Helical" evidence="7">
    <location>
        <begin position="97"/>
        <end position="118"/>
    </location>
</feature>
<evidence type="ECO:0000256" key="7">
    <source>
        <dbReference type="SAM" id="Phobius"/>
    </source>
</evidence>
<keyword evidence="5 7" id="KW-1133">Transmembrane helix</keyword>
<proteinExistence type="inferred from homology"/>
<dbReference type="NCBIfam" id="NF005929">
    <property type="entry name" value="PRK07946.1"/>
    <property type="match status" value="1"/>
</dbReference>